<proteinExistence type="predicted"/>
<sequence>MSQTDKKSRTGIIVTLIIVSIIVGGIVWFFNTASGERMIKNFQSNNLGGLERTVKVYGSNGDLIKEYEGKLDIKDTELGNKVLFDLNGKRITIYNATVITEEK</sequence>
<dbReference type="EMBL" id="CP019655">
    <property type="protein sequence ID" value="AVF25306.1"/>
    <property type="molecule type" value="Genomic_DNA"/>
</dbReference>
<gene>
    <name evidence="2" type="ORF">ERICIII_01102</name>
</gene>
<keyword evidence="1" id="KW-0472">Membrane</keyword>
<reference evidence="3" key="1">
    <citation type="submission" date="2017-02" db="EMBL/GenBank/DDBJ databases">
        <title>Delineation of Paenibacillus larvae strains originating from foulbrood outbreaks.</title>
        <authorList>
            <person name="Beims H."/>
            <person name="Bunk B."/>
            <person name="Sproeer C."/>
            <person name="Mohr K.I."/>
            <person name="Pradella S."/>
            <person name="Guenther G."/>
            <person name="Rohde M."/>
            <person name="von der Ohe W."/>
            <person name="Steinert M."/>
        </authorList>
    </citation>
    <scope>NUCLEOTIDE SEQUENCE [LARGE SCALE GENOMIC DNA]</scope>
    <source>
        <strain evidence="3">Eric_III</strain>
    </source>
</reference>
<dbReference type="Proteomes" id="UP000239833">
    <property type="component" value="Chromosome"/>
</dbReference>
<dbReference type="RefSeq" id="WP_077996973.1">
    <property type="nucleotide sequence ID" value="NZ_CP019655.1"/>
</dbReference>
<feature type="transmembrane region" description="Helical" evidence="1">
    <location>
        <begin position="12"/>
        <end position="30"/>
    </location>
</feature>
<evidence type="ECO:0000313" key="3">
    <source>
        <dbReference type="Proteomes" id="UP000239833"/>
    </source>
</evidence>
<keyword evidence="1" id="KW-0812">Transmembrane</keyword>
<keyword evidence="1" id="KW-1133">Transmembrane helix</keyword>
<dbReference type="GeneID" id="64217907"/>
<evidence type="ECO:0000313" key="2">
    <source>
        <dbReference type="EMBL" id="AVF25306.1"/>
    </source>
</evidence>
<protein>
    <submittedName>
        <fullName evidence="2">Uncharacterized protein</fullName>
    </submittedName>
</protein>
<evidence type="ECO:0000256" key="1">
    <source>
        <dbReference type="SAM" id="Phobius"/>
    </source>
</evidence>
<dbReference type="AlphaFoldDB" id="A0A2L1TXA1"/>
<accession>A0A2L1TXA1</accession>
<organism evidence="2 3">
    <name type="scientific">Paenibacillus larvae subsp. larvae</name>
    <dbReference type="NCBI Taxonomy" id="147375"/>
    <lineage>
        <taxon>Bacteria</taxon>
        <taxon>Bacillati</taxon>
        <taxon>Bacillota</taxon>
        <taxon>Bacilli</taxon>
        <taxon>Bacillales</taxon>
        <taxon>Paenibacillaceae</taxon>
        <taxon>Paenibacillus</taxon>
    </lineage>
</organism>
<name>A0A2L1TXA1_9BACL</name>